<sequence length="445" mass="49243">MTRKAILLSALFLTVLGSNLNAQTMKEKLEAKKAALEAKLNEKLGALSNIDTLDPDISQEAIMTTWADGKHNEYYFNGSSCQQTPSEIDLKFTREDGKVVAVTYDGAEYRADHEGISDFVRYYKSPGNLCIVFAESWAYVFTYTHNETSVKGKYFINRKLDYAYSQTISRYLEASKVHQADALAEIAKKEAADADKAAAEKKAKWSIEGKNLAKVEITDVKAPHKFGYFRGFSFQVKATLKNGKTISTKDGGFWSDYTMTYTNGDYDGATIKPTTLVKDDKIIVTVSSKFDPSIKATQEVVLNYDEALYYTMQAKNWGTSANDYKIEIKQVKHQSNGTDLLLYRVTDLDGYDPVQVFKLRADQTLHFKTDGANGYKTVGVGNETGPGANAGNGGNITVIKDPSVTSYNLNYSLKGGTGGAGTYGYNRGQNGRDGIFKEEVRTVNF</sequence>
<evidence type="ECO:0008006" key="5">
    <source>
        <dbReference type="Google" id="ProtNLM"/>
    </source>
</evidence>
<organism evidence="3 4">
    <name type="scientific">Putridiphycobacter roseus</name>
    <dbReference type="NCBI Taxonomy" id="2219161"/>
    <lineage>
        <taxon>Bacteria</taxon>
        <taxon>Pseudomonadati</taxon>
        <taxon>Bacteroidota</taxon>
        <taxon>Flavobacteriia</taxon>
        <taxon>Flavobacteriales</taxon>
        <taxon>Crocinitomicaceae</taxon>
        <taxon>Putridiphycobacter</taxon>
    </lineage>
</organism>
<comment type="caution">
    <text evidence="3">The sequence shown here is derived from an EMBL/GenBank/DDBJ whole genome shotgun (WGS) entry which is preliminary data.</text>
</comment>
<dbReference type="EMBL" id="QKSB01000001">
    <property type="protein sequence ID" value="PZE18408.1"/>
    <property type="molecule type" value="Genomic_DNA"/>
</dbReference>
<dbReference type="Proteomes" id="UP000249248">
    <property type="component" value="Unassembled WGS sequence"/>
</dbReference>
<keyword evidence="2" id="KW-0732">Signal</keyword>
<feature type="signal peptide" evidence="2">
    <location>
        <begin position="1"/>
        <end position="22"/>
    </location>
</feature>
<feature type="chain" id="PRO_5015935981" description="Lipocalin-like domain-containing protein" evidence="2">
    <location>
        <begin position="23"/>
        <end position="445"/>
    </location>
</feature>
<feature type="coiled-coil region" evidence="1">
    <location>
        <begin position="19"/>
        <end position="46"/>
    </location>
</feature>
<accession>A0A2W1NUH3</accession>
<dbReference type="RefSeq" id="WP_111061308.1">
    <property type="nucleotide sequence ID" value="NZ_JBHUCU010000007.1"/>
</dbReference>
<evidence type="ECO:0000256" key="1">
    <source>
        <dbReference type="SAM" id="Coils"/>
    </source>
</evidence>
<dbReference type="AlphaFoldDB" id="A0A2W1NUH3"/>
<reference evidence="3 4" key="1">
    <citation type="submission" date="2018-06" db="EMBL/GenBank/DDBJ databases">
        <title>The draft genome sequence of Crocinitomix sp. SM1701.</title>
        <authorList>
            <person name="Zhang X."/>
        </authorList>
    </citation>
    <scope>NUCLEOTIDE SEQUENCE [LARGE SCALE GENOMIC DNA]</scope>
    <source>
        <strain evidence="3 4">SM1701</strain>
    </source>
</reference>
<evidence type="ECO:0000313" key="4">
    <source>
        <dbReference type="Proteomes" id="UP000249248"/>
    </source>
</evidence>
<keyword evidence="1" id="KW-0175">Coiled coil</keyword>
<gene>
    <name evidence="3" type="ORF">DNU06_00810</name>
</gene>
<evidence type="ECO:0000256" key="2">
    <source>
        <dbReference type="SAM" id="SignalP"/>
    </source>
</evidence>
<evidence type="ECO:0000313" key="3">
    <source>
        <dbReference type="EMBL" id="PZE18408.1"/>
    </source>
</evidence>
<keyword evidence="4" id="KW-1185">Reference proteome</keyword>
<name>A0A2W1NUH3_9FLAO</name>
<protein>
    <recommendedName>
        <fullName evidence="5">Lipocalin-like domain-containing protein</fullName>
    </recommendedName>
</protein>
<proteinExistence type="predicted"/>